<reference evidence="1" key="1">
    <citation type="submission" date="2021-03" db="EMBL/GenBank/DDBJ databases">
        <title>Draft genome sequence of rust myrtle Austropuccinia psidii MF-1, a brazilian biotype.</title>
        <authorList>
            <person name="Quecine M.C."/>
            <person name="Pachon D.M.R."/>
            <person name="Bonatelli M.L."/>
            <person name="Correr F.H."/>
            <person name="Franceschini L.M."/>
            <person name="Leite T.F."/>
            <person name="Margarido G.R.A."/>
            <person name="Almeida C.A."/>
            <person name="Ferrarezi J.A."/>
            <person name="Labate C.A."/>
        </authorList>
    </citation>
    <scope>NUCLEOTIDE SEQUENCE</scope>
    <source>
        <strain evidence="1">MF-1</strain>
    </source>
</reference>
<organism evidence="1 2">
    <name type="scientific">Austropuccinia psidii MF-1</name>
    <dbReference type="NCBI Taxonomy" id="1389203"/>
    <lineage>
        <taxon>Eukaryota</taxon>
        <taxon>Fungi</taxon>
        <taxon>Dikarya</taxon>
        <taxon>Basidiomycota</taxon>
        <taxon>Pucciniomycotina</taxon>
        <taxon>Pucciniomycetes</taxon>
        <taxon>Pucciniales</taxon>
        <taxon>Sphaerophragmiaceae</taxon>
        <taxon>Austropuccinia</taxon>
    </lineage>
</organism>
<evidence type="ECO:0000313" key="1">
    <source>
        <dbReference type="EMBL" id="MBW0490432.1"/>
    </source>
</evidence>
<comment type="caution">
    <text evidence="1">The sequence shown here is derived from an EMBL/GenBank/DDBJ whole genome shotgun (WGS) entry which is preliminary data.</text>
</comment>
<accession>A0A9Q3CV66</accession>
<sequence length="106" mass="11945">MDGILDSYARKIVHHFSPLPELCNTTIAQGDTIVDKTEFRLTIGSLAYLKGGLHPNISFSVNYLERHSIGPTKRQWAWLDHLGVSRKDKVTWSDTMAKVPLAKPLE</sequence>
<keyword evidence="2" id="KW-1185">Reference proteome</keyword>
<proteinExistence type="predicted"/>
<dbReference type="AlphaFoldDB" id="A0A9Q3CV66"/>
<dbReference type="EMBL" id="AVOT02010583">
    <property type="protein sequence ID" value="MBW0490432.1"/>
    <property type="molecule type" value="Genomic_DNA"/>
</dbReference>
<gene>
    <name evidence="1" type="ORF">O181_030147</name>
</gene>
<name>A0A9Q3CV66_9BASI</name>
<protein>
    <submittedName>
        <fullName evidence="1">Uncharacterized protein</fullName>
    </submittedName>
</protein>
<evidence type="ECO:0000313" key="2">
    <source>
        <dbReference type="Proteomes" id="UP000765509"/>
    </source>
</evidence>
<dbReference type="Proteomes" id="UP000765509">
    <property type="component" value="Unassembled WGS sequence"/>
</dbReference>